<organism evidence="1 2">
    <name type="scientific">Aspergillus melleus</name>
    <dbReference type="NCBI Taxonomy" id="138277"/>
    <lineage>
        <taxon>Eukaryota</taxon>
        <taxon>Fungi</taxon>
        <taxon>Dikarya</taxon>
        <taxon>Ascomycota</taxon>
        <taxon>Pezizomycotina</taxon>
        <taxon>Eurotiomycetes</taxon>
        <taxon>Eurotiomycetidae</taxon>
        <taxon>Eurotiales</taxon>
        <taxon>Aspergillaceae</taxon>
        <taxon>Aspergillus</taxon>
        <taxon>Aspergillus subgen. Circumdati</taxon>
    </lineage>
</organism>
<comment type="caution">
    <text evidence="1">The sequence shown here is derived from an EMBL/GenBank/DDBJ whole genome shotgun (WGS) entry which is preliminary data.</text>
</comment>
<evidence type="ECO:0000313" key="1">
    <source>
        <dbReference type="EMBL" id="KAK1148733.1"/>
    </source>
</evidence>
<sequence length="200" mass="21852">MLTSPTESLSASSSSSGSPIAQSPHPKAWFPSIPSRRAEKVRLPRYYATPLKGTPDSTPLQMYGLEQREPSIAEKPKLLRRMSHALDDIKEDFSLQLEPREKLKSRHRQSTFMLDTSVGGSSGPGSSAGSSLSGAESPMAMEPPRPRPMSTFSVDNWTPPSRSLTRRLSTRLGLSQKKRFRPGQGASISQPNLIGSSTQM</sequence>
<evidence type="ECO:0000313" key="2">
    <source>
        <dbReference type="Proteomes" id="UP001177260"/>
    </source>
</evidence>
<dbReference type="EMBL" id="JAOPJF010000006">
    <property type="protein sequence ID" value="KAK1148733.1"/>
    <property type="molecule type" value="Genomic_DNA"/>
</dbReference>
<proteinExistence type="predicted"/>
<name>A0ACC3BDP9_9EURO</name>
<reference evidence="1 2" key="1">
    <citation type="journal article" date="2023" name="ACS Omega">
        <title>Identification of the Neoaspergillic Acid Biosynthesis Gene Cluster by Establishing an In Vitro CRISPR-Ribonucleoprotein Genetic System in Aspergillus melleus.</title>
        <authorList>
            <person name="Yuan B."/>
            <person name="Grau M.F."/>
            <person name="Murata R.M."/>
            <person name="Torok T."/>
            <person name="Venkateswaran K."/>
            <person name="Stajich J.E."/>
            <person name="Wang C.C.C."/>
        </authorList>
    </citation>
    <scope>NUCLEOTIDE SEQUENCE [LARGE SCALE GENOMIC DNA]</scope>
    <source>
        <strain evidence="1 2">IMV 1140</strain>
    </source>
</reference>
<gene>
    <name evidence="1" type="ORF">N8T08_008618</name>
</gene>
<accession>A0ACC3BDP9</accession>
<dbReference type="Proteomes" id="UP001177260">
    <property type="component" value="Unassembled WGS sequence"/>
</dbReference>
<protein>
    <submittedName>
        <fullName evidence="1">Uncharacterized protein</fullName>
    </submittedName>
</protein>
<keyword evidence="2" id="KW-1185">Reference proteome</keyword>